<feature type="domain" description="PIN" evidence="2">
    <location>
        <begin position="8"/>
        <end position="127"/>
    </location>
</feature>
<dbReference type="CDD" id="cd09873">
    <property type="entry name" value="PIN_Pae0151-like"/>
    <property type="match status" value="1"/>
</dbReference>
<evidence type="ECO:0000313" key="4">
    <source>
        <dbReference type="Proteomes" id="UP001576780"/>
    </source>
</evidence>
<organism evidence="3 4">
    <name type="scientific">Floridaenema evergladense BLCC-F167</name>
    <dbReference type="NCBI Taxonomy" id="3153639"/>
    <lineage>
        <taxon>Bacteria</taxon>
        <taxon>Bacillati</taxon>
        <taxon>Cyanobacteriota</taxon>
        <taxon>Cyanophyceae</taxon>
        <taxon>Oscillatoriophycideae</taxon>
        <taxon>Aerosakkonematales</taxon>
        <taxon>Aerosakkonemataceae</taxon>
        <taxon>Floridanema</taxon>
        <taxon>Floridanema evergladense</taxon>
    </lineage>
</organism>
<dbReference type="PANTHER" id="PTHR35901">
    <property type="entry name" value="RIBONUCLEASE VAPC3"/>
    <property type="match status" value="1"/>
</dbReference>
<reference evidence="3 4" key="1">
    <citation type="submission" date="2024-09" db="EMBL/GenBank/DDBJ databases">
        <title>Floridaenema gen nov. (Aerosakkonemataceae, Aerosakkonematales ord. nov., Cyanobacteria) from benthic tropical and subtropical fresh waters, with the description of four new species.</title>
        <authorList>
            <person name="Moretto J.A."/>
            <person name="Berthold D.E."/>
            <person name="Lefler F.W."/>
            <person name="Huang I.-S."/>
            <person name="Laughinghouse H. IV."/>
        </authorList>
    </citation>
    <scope>NUCLEOTIDE SEQUENCE [LARGE SCALE GENOMIC DNA]</scope>
    <source>
        <strain evidence="3 4">BLCC-F167</strain>
    </source>
</reference>
<evidence type="ECO:0000313" key="3">
    <source>
        <dbReference type="EMBL" id="MFB2835014.1"/>
    </source>
</evidence>
<dbReference type="InterPro" id="IPR051619">
    <property type="entry name" value="TypeII_TA_RNase_PINc/VapC"/>
</dbReference>
<evidence type="ECO:0000256" key="1">
    <source>
        <dbReference type="ARBA" id="ARBA00022842"/>
    </source>
</evidence>
<dbReference type="SUPFAM" id="SSF88723">
    <property type="entry name" value="PIN domain-like"/>
    <property type="match status" value="1"/>
</dbReference>
<dbReference type="InterPro" id="IPR002716">
    <property type="entry name" value="PIN_dom"/>
</dbReference>
<comment type="caution">
    <text evidence="3">The sequence shown here is derived from an EMBL/GenBank/DDBJ whole genome shotgun (WGS) entry which is preliminary data.</text>
</comment>
<dbReference type="InterPro" id="IPR044153">
    <property type="entry name" value="PIN_Pae0151-like"/>
</dbReference>
<dbReference type="EMBL" id="JBHFNT010000082">
    <property type="protein sequence ID" value="MFB2835014.1"/>
    <property type="molecule type" value="Genomic_DNA"/>
</dbReference>
<dbReference type="Gene3D" id="3.40.50.1010">
    <property type="entry name" value="5'-nuclease"/>
    <property type="match status" value="1"/>
</dbReference>
<evidence type="ECO:0000259" key="2">
    <source>
        <dbReference type="Pfam" id="PF01850"/>
    </source>
</evidence>
<keyword evidence="4" id="KW-1185">Reference proteome</keyword>
<keyword evidence="1" id="KW-0460">Magnesium</keyword>
<accession>A0ABV4WIV2</accession>
<name>A0ABV4WIV2_9CYAN</name>
<dbReference type="Proteomes" id="UP001576780">
    <property type="component" value="Unassembled WGS sequence"/>
</dbReference>
<dbReference type="RefSeq" id="WP_413277440.1">
    <property type="nucleotide sequence ID" value="NZ_JBHFNT010000082.1"/>
</dbReference>
<proteinExistence type="predicted"/>
<sequence>MTTPLRCVIDASVGIKRFVPDPLTPKVYQLFAHLAIPQTEFFIPDLFYIEIANIFWKYVRAGLYAAADVPPDLATLKTFPLQLVSMAELMEEAVNIAIAYGISAYDASYVALSHRVSAPLLTLDQKLVNTLATAPYNVQLFTNFSVPPLP</sequence>
<dbReference type="InterPro" id="IPR029060">
    <property type="entry name" value="PIN-like_dom_sf"/>
</dbReference>
<gene>
    <name evidence="3" type="ORF">ACE1CA_10820</name>
</gene>
<dbReference type="Pfam" id="PF01850">
    <property type="entry name" value="PIN"/>
    <property type="match status" value="1"/>
</dbReference>
<dbReference type="PANTHER" id="PTHR35901:SF1">
    <property type="entry name" value="EXONUCLEASE VAPC9"/>
    <property type="match status" value="1"/>
</dbReference>
<protein>
    <submittedName>
        <fullName evidence="3">Type II toxin-antitoxin system VapC family toxin</fullName>
    </submittedName>
</protein>